<keyword evidence="3" id="KW-1185">Reference proteome</keyword>
<dbReference type="STRING" id="1036808.A0A0C2ZHU8"/>
<feature type="transmembrane region" description="Helical" evidence="1">
    <location>
        <begin position="35"/>
        <end position="52"/>
    </location>
</feature>
<proteinExistence type="predicted"/>
<keyword evidence="1" id="KW-0472">Membrane</keyword>
<dbReference type="HOGENOM" id="CLU_006344_16_0_1"/>
<keyword evidence="1" id="KW-0812">Transmembrane</keyword>
<dbReference type="EMBL" id="KN822054">
    <property type="protein sequence ID" value="KIM61208.1"/>
    <property type="molecule type" value="Genomic_DNA"/>
</dbReference>
<organism evidence="2 3">
    <name type="scientific">Scleroderma citrinum Foug A</name>
    <dbReference type="NCBI Taxonomy" id="1036808"/>
    <lineage>
        <taxon>Eukaryota</taxon>
        <taxon>Fungi</taxon>
        <taxon>Dikarya</taxon>
        <taxon>Basidiomycota</taxon>
        <taxon>Agaricomycotina</taxon>
        <taxon>Agaricomycetes</taxon>
        <taxon>Agaricomycetidae</taxon>
        <taxon>Boletales</taxon>
        <taxon>Sclerodermatineae</taxon>
        <taxon>Sclerodermataceae</taxon>
        <taxon>Scleroderma</taxon>
    </lineage>
</organism>
<evidence type="ECO:0000313" key="2">
    <source>
        <dbReference type="EMBL" id="KIM61208.1"/>
    </source>
</evidence>
<protein>
    <submittedName>
        <fullName evidence="2">Uncharacterized protein</fullName>
    </submittedName>
</protein>
<gene>
    <name evidence="2" type="ORF">SCLCIDRAFT_122526</name>
</gene>
<evidence type="ECO:0000313" key="3">
    <source>
        <dbReference type="Proteomes" id="UP000053989"/>
    </source>
</evidence>
<accession>A0A0C2ZHU8</accession>
<dbReference type="AlphaFoldDB" id="A0A0C2ZHU8"/>
<sequence>MHSECIQSTPCWRKGSTCYDMVFLEKDPDIPRMEGLHVAWVFLFFSFIYNSIKYPCVLVQWFTTISDRPDENTEMWVVQPDFDADGQQELEVVHIDCILQGVHLIPVYGHDQLPTDIQHRDTLDIFKAYYVNKYIDHHAFEIAF</sequence>
<keyword evidence="1" id="KW-1133">Transmembrane helix</keyword>
<evidence type="ECO:0000256" key="1">
    <source>
        <dbReference type="SAM" id="Phobius"/>
    </source>
</evidence>
<dbReference type="Proteomes" id="UP000053989">
    <property type="component" value="Unassembled WGS sequence"/>
</dbReference>
<reference evidence="3" key="2">
    <citation type="submission" date="2015-01" db="EMBL/GenBank/DDBJ databases">
        <title>Evolutionary Origins and Diversification of the Mycorrhizal Mutualists.</title>
        <authorList>
            <consortium name="DOE Joint Genome Institute"/>
            <consortium name="Mycorrhizal Genomics Consortium"/>
            <person name="Kohler A."/>
            <person name="Kuo A."/>
            <person name="Nagy L.G."/>
            <person name="Floudas D."/>
            <person name="Copeland A."/>
            <person name="Barry K.W."/>
            <person name="Cichocki N."/>
            <person name="Veneault-Fourrey C."/>
            <person name="LaButti K."/>
            <person name="Lindquist E.A."/>
            <person name="Lipzen A."/>
            <person name="Lundell T."/>
            <person name="Morin E."/>
            <person name="Murat C."/>
            <person name="Riley R."/>
            <person name="Ohm R."/>
            <person name="Sun H."/>
            <person name="Tunlid A."/>
            <person name="Henrissat B."/>
            <person name="Grigoriev I.V."/>
            <person name="Hibbett D.S."/>
            <person name="Martin F."/>
        </authorList>
    </citation>
    <scope>NUCLEOTIDE SEQUENCE [LARGE SCALE GENOMIC DNA]</scope>
    <source>
        <strain evidence="3">Foug A</strain>
    </source>
</reference>
<dbReference type="InParanoid" id="A0A0C2ZHU8"/>
<name>A0A0C2ZHU8_9AGAM</name>
<dbReference type="OrthoDB" id="3187773at2759"/>
<reference evidence="2 3" key="1">
    <citation type="submission" date="2014-04" db="EMBL/GenBank/DDBJ databases">
        <authorList>
            <consortium name="DOE Joint Genome Institute"/>
            <person name="Kuo A."/>
            <person name="Kohler A."/>
            <person name="Nagy L.G."/>
            <person name="Floudas D."/>
            <person name="Copeland A."/>
            <person name="Barry K.W."/>
            <person name="Cichocki N."/>
            <person name="Veneault-Fourrey C."/>
            <person name="LaButti K."/>
            <person name="Lindquist E.A."/>
            <person name="Lipzen A."/>
            <person name="Lundell T."/>
            <person name="Morin E."/>
            <person name="Murat C."/>
            <person name="Sun H."/>
            <person name="Tunlid A."/>
            <person name="Henrissat B."/>
            <person name="Grigoriev I.V."/>
            <person name="Hibbett D.S."/>
            <person name="Martin F."/>
            <person name="Nordberg H.P."/>
            <person name="Cantor M.N."/>
            <person name="Hua S.X."/>
        </authorList>
    </citation>
    <scope>NUCLEOTIDE SEQUENCE [LARGE SCALE GENOMIC DNA]</scope>
    <source>
        <strain evidence="2 3">Foug A</strain>
    </source>
</reference>